<organism evidence="5 6">
    <name type="scientific">Emiliania huxleyi (strain CCMP1516)</name>
    <dbReference type="NCBI Taxonomy" id="280463"/>
    <lineage>
        <taxon>Eukaryota</taxon>
        <taxon>Haptista</taxon>
        <taxon>Haptophyta</taxon>
        <taxon>Prymnesiophyceae</taxon>
        <taxon>Isochrysidales</taxon>
        <taxon>Noelaerhabdaceae</taxon>
        <taxon>Emiliania</taxon>
    </lineage>
</organism>
<evidence type="ECO:0000256" key="3">
    <source>
        <dbReference type="ARBA" id="ARBA00022840"/>
    </source>
</evidence>
<dbReference type="CDD" id="cd00009">
    <property type="entry name" value="AAA"/>
    <property type="match status" value="1"/>
</dbReference>
<dbReference type="GO" id="GO:0005634">
    <property type="term" value="C:nucleus"/>
    <property type="evidence" value="ECO:0007669"/>
    <property type="project" value="TreeGrafter"/>
</dbReference>
<keyword evidence="6" id="KW-1185">Reference proteome</keyword>
<dbReference type="InterPro" id="IPR027417">
    <property type="entry name" value="P-loop_NTPase"/>
</dbReference>
<dbReference type="Gene3D" id="1.10.8.60">
    <property type="match status" value="1"/>
</dbReference>
<dbReference type="GO" id="GO:0016887">
    <property type="term" value="F:ATP hydrolysis activity"/>
    <property type="evidence" value="ECO:0007669"/>
    <property type="project" value="InterPro"/>
</dbReference>
<keyword evidence="3" id="KW-0067">ATP-binding</keyword>
<dbReference type="GO" id="GO:0017116">
    <property type="term" value="F:single-stranded DNA helicase activity"/>
    <property type="evidence" value="ECO:0007669"/>
    <property type="project" value="TreeGrafter"/>
</dbReference>
<dbReference type="FunFam" id="1.20.272.10:FF:000001">
    <property type="entry name" value="Putative AAA family ATPase"/>
    <property type="match status" value="1"/>
</dbReference>
<dbReference type="InterPro" id="IPR003959">
    <property type="entry name" value="ATPase_AAA_core"/>
</dbReference>
<dbReference type="InterPro" id="IPR051314">
    <property type="entry name" value="AAA_ATPase_RarA/MGS1/WRNIP1"/>
</dbReference>
<dbReference type="GO" id="GO:0000731">
    <property type="term" value="P:DNA synthesis involved in DNA repair"/>
    <property type="evidence" value="ECO:0007669"/>
    <property type="project" value="TreeGrafter"/>
</dbReference>
<dbReference type="EnsemblProtists" id="EOD14755">
    <property type="protein sequence ID" value="EOD14755"/>
    <property type="gene ID" value="EMIHUDRAFT_42116"/>
</dbReference>
<evidence type="ECO:0000259" key="4">
    <source>
        <dbReference type="SMART" id="SM00382"/>
    </source>
</evidence>
<dbReference type="GO" id="GO:0006261">
    <property type="term" value="P:DNA-templated DNA replication"/>
    <property type="evidence" value="ECO:0007669"/>
    <property type="project" value="TreeGrafter"/>
</dbReference>
<dbReference type="InterPro" id="IPR008921">
    <property type="entry name" value="DNA_pol3_clamp-load_cplx_C"/>
</dbReference>
<dbReference type="AlphaFoldDB" id="A0A0D3IU20"/>
<dbReference type="InterPro" id="IPR032423">
    <property type="entry name" value="AAA_assoc_2"/>
</dbReference>
<dbReference type="Pfam" id="PF16193">
    <property type="entry name" value="AAA_assoc_2"/>
    <property type="match status" value="1"/>
</dbReference>
<dbReference type="GeneID" id="17260959"/>
<dbReference type="KEGG" id="ehx:EMIHUDRAFT_42116"/>
<dbReference type="GO" id="GO:0005524">
    <property type="term" value="F:ATP binding"/>
    <property type="evidence" value="ECO:0007669"/>
    <property type="project" value="UniProtKB-KW"/>
</dbReference>
<dbReference type="PANTHER" id="PTHR13779:SF7">
    <property type="entry name" value="ATPASE WRNIP1"/>
    <property type="match status" value="1"/>
</dbReference>
<dbReference type="PaxDb" id="2903-EOD14755"/>
<keyword evidence="2" id="KW-0547">Nucleotide-binding</keyword>
<dbReference type="GO" id="GO:0008047">
    <property type="term" value="F:enzyme activator activity"/>
    <property type="evidence" value="ECO:0007669"/>
    <property type="project" value="TreeGrafter"/>
</dbReference>
<evidence type="ECO:0000313" key="6">
    <source>
        <dbReference type="Proteomes" id="UP000013827"/>
    </source>
</evidence>
<reference evidence="5" key="2">
    <citation type="submission" date="2024-10" db="UniProtKB">
        <authorList>
            <consortium name="EnsemblProtists"/>
        </authorList>
    </citation>
    <scope>IDENTIFICATION</scope>
</reference>
<dbReference type="RefSeq" id="XP_005767184.1">
    <property type="nucleotide sequence ID" value="XM_005767127.1"/>
</dbReference>
<dbReference type="Gene3D" id="3.40.50.300">
    <property type="entry name" value="P-loop containing nucleotide triphosphate hydrolases"/>
    <property type="match status" value="1"/>
</dbReference>
<dbReference type="Pfam" id="PF00004">
    <property type="entry name" value="AAA"/>
    <property type="match status" value="1"/>
</dbReference>
<dbReference type="Pfam" id="PF12002">
    <property type="entry name" value="MgsA_C"/>
    <property type="match status" value="1"/>
</dbReference>
<accession>A0A0D3IU20</accession>
<dbReference type="Gene3D" id="1.20.272.10">
    <property type="match status" value="1"/>
</dbReference>
<proteinExistence type="inferred from homology"/>
<dbReference type="GO" id="GO:0003677">
    <property type="term" value="F:DNA binding"/>
    <property type="evidence" value="ECO:0007669"/>
    <property type="project" value="InterPro"/>
</dbReference>
<sequence length="389" mass="41068">PLAERMRPSRLDDLLGQGEALDAVLRQSLCEDRLPSLLLWGPPGCGKTSFAACVAASTQRLFRSLSAAKCGVSELREELSRAANALRLRGVGTILFVDEIHRWSKAQQDALLMDVEKGTVTLVGATTENPSFSVNNAILSRCRLVLFRKVDDDALSAVLDRAIAADAALQGAALSPAARRALVAAADGDARVLLNTLELAAAASRGGAGAGGAGAGGAGDGDGTAWAVHEDAVLAAVQRRATYYDRNGDFHYDLISALHKSLRGGDADGALYYCCRMLEGGEEPRYLTRRLIRFASEDVGLSDPLALQQAVAADAAVHAIGMPECGVCIAQCAVYLALAPKSVAVYRAYNAAMKSAADEPRCPVPMHIRNAPTKLMREVGCGKGYQYNP</sequence>
<dbReference type="OMA" id="MPECDVH"/>
<name>A0A0D3IU20_EMIH1</name>
<reference evidence="6" key="1">
    <citation type="journal article" date="2013" name="Nature">
        <title>Pan genome of the phytoplankton Emiliania underpins its global distribution.</title>
        <authorList>
            <person name="Read B.A."/>
            <person name="Kegel J."/>
            <person name="Klute M.J."/>
            <person name="Kuo A."/>
            <person name="Lefebvre S.C."/>
            <person name="Maumus F."/>
            <person name="Mayer C."/>
            <person name="Miller J."/>
            <person name="Monier A."/>
            <person name="Salamov A."/>
            <person name="Young J."/>
            <person name="Aguilar M."/>
            <person name="Claverie J.M."/>
            <person name="Frickenhaus S."/>
            <person name="Gonzalez K."/>
            <person name="Herman E.K."/>
            <person name="Lin Y.C."/>
            <person name="Napier J."/>
            <person name="Ogata H."/>
            <person name="Sarno A.F."/>
            <person name="Shmutz J."/>
            <person name="Schroeder D."/>
            <person name="de Vargas C."/>
            <person name="Verret F."/>
            <person name="von Dassow P."/>
            <person name="Valentin K."/>
            <person name="Van de Peer Y."/>
            <person name="Wheeler G."/>
            <person name="Dacks J.B."/>
            <person name="Delwiche C.F."/>
            <person name="Dyhrman S.T."/>
            <person name="Glockner G."/>
            <person name="John U."/>
            <person name="Richards T."/>
            <person name="Worden A.Z."/>
            <person name="Zhang X."/>
            <person name="Grigoriev I.V."/>
            <person name="Allen A.E."/>
            <person name="Bidle K."/>
            <person name="Borodovsky M."/>
            <person name="Bowler C."/>
            <person name="Brownlee C."/>
            <person name="Cock J.M."/>
            <person name="Elias M."/>
            <person name="Gladyshev V.N."/>
            <person name="Groth M."/>
            <person name="Guda C."/>
            <person name="Hadaegh A."/>
            <person name="Iglesias-Rodriguez M.D."/>
            <person name="Jenkins J."/>
            <person name="Jones B.M."/>
            <person name="Lawson T."/>
            <person name="Leese F."/>
            <person name="Lindquist E."/>
            <person name="Lobanov A."/>
            <person name="Lomsadze A."/>
            <person name="Malik S.B."/>
            <person name="Marsh M.E."/>
            <person name="Mackinder L."/>
            <person name="Mock T."/>
            <person name="Mueller-Roeber B."/>
            <person name="Pagarete A."/>
            <person name="Parker M."/>
            <person name="Probert I."/>
            <person name="Quesneville H."/>
            <person name="Raines C."/>
            <person name="Rensing S.A."/>
            <person name="Riano-Pachon D.M."/>
            <person name="Richier S."/>
            <person name="Rokitta S."/>
            <person name="Shiraiwa Y."/>
            <person name="Soanes D.M."/>
            <person name="van der Giezen M."/>
            <person name="Wahlund T.M."/>
            <person name="Williams B."/>
            <person name="Wilson W."/>
            <person name="Wolfe G."/>
            <person name="Wurch L.L."/>
        </authorList>
    </citation>
    <scope>NUCLEOTIDE SEQUENCE</scope>
</reference>
<evidence type="ECO:0000256" key="1">
    <source>
        <dbReference type="ARBA" id="ARBA00008959"/>
    </source>
</evidence>
<protein>
    <recommendedName>
        <fullName evidence="4">AAA+ ATPase domain-containing protein</fullName>
    </recommendedName>
</protein>
<dbReference type="InterPro" id="IPR021886">
    <property type="entry name" value="MgsA_C"/>
</dbReference>
<feature type="domain" description="AAA+ ATPase" evidence="4">
    <location>
        <begin position="33"/>
        <end position="151"/>
    </location>
</feature>
<dbReference type="Proteomes" id="UP000013827">
    <property type="component" value="Unassembled WGS sequence"/>
</dbReference>
<dbReference type="SUPFAM" id="SSF52540">
    <property type="entry name" value="P-loop containing nucleoside triphosphate hydrolases"/>
    <property type="match status" value="1"/>
</dbReference>
<dbReference type="InterPro" id="IPR003593">
    <property type="entry name" value="AAA+_ATPase"/>
</dbReference>
<dbReference type="eggNOG" id="KOG2028">
    <property type="taxonomic scope" value="Eukaryota"/>
</dbReference>
<dbReference type="SMART" id="SM00382">
    <property type="entry name" value="AAA"/>
    <property type="match status" value="1"/>
</dbReference>
<dbReference type="Gene3D" id="1.10.3710.10">
    <property type="entry name" value="DNA polymerase III clamp loader subunits, C-terminal domain"/>
    <property type="match status" value="1"/>
</dbReference>
<dbReference type="STRING" id="2903.R1DJU4"/>
<comment type="similarity">
    <text evidence="1">Belongs to the AAA ATPase family. RarA/MGS1/WRNIP1 subfamily.</text>
</comment>
<evidence type="ECO:0000256" key="2">
    <source>
        <dbReference type="ARBA" id="ARBA00022741"/>
    </source>
</evidence>
<evidence type="ECO:0000313" key="5">
    <source>
        <dbReference type="EnsemblProtists" id="EOD14755"/>
    </source>
</evidence>
<dbReference type="PANTHER" id="PTHR13779">
    <property type="entry name" value="WERNER HELICASE-INTERACTING PROTEIN 1 FAMILY MEMBER"/>
    <property type="match status" value="1"/>
</dbReference>
<dbReference type="SUPFAM" id="SSF48019">
    <property type="entry name" value="post-AAA+ oligomerization domain-like"/>
    <property type="match status" value="1"/>
</dbReference>
<dbReference type="HOGENOM" id="CLU_017985_0_3_1"/>